<reference evidence="1" key="2">
    <citation type="journal article" date="2024" name="Plant">
        <title>Genomic evolution and insights into agronomic trait innovations of Sesamum species.</title>
        <authorList>
            <person name="Miao H."/>
            <person name="Wang L."/>
            <person name="Qu L."/>
            <person name="Liu H."/>
            <person name="Sun Y."/>
            <person name="Le M."/>
            <person name="Wang Q."/>
            <person name="Wei S."/>
            <person name="Zheng Y."/>
            <person name="Lin W."/>
            <person name="Duan Y."/>
            <person name="Cao H."/>
            <person name="Xiong S."/>
            <person name="Wang X."/>
            <person name="Wei L."/>
            <person name="Li C."/>
            <person name="Ma Q."/>
            <person name="Ju M."/>
            <person name="Zhao R."/>
            <person name="Li G."/>
            <person name="Mu C."/>
            <person name="Tian Q."/>
            <person name="Mei H."/>
            <person name="Zhang T."/>
            <person name="Gao T."/>
            <person name="Zhang H."/>
        </authorList>
    </citation>
    <scope>NUCLEOTIDE SEQUENCE</scope>
    <source>
        <strain evidence="1">G01</strain>
    </source>
</reference>
<name>A0AAW2JU93_9LAMI</name>
<evidence type="ECO:0000313" key="1">
    <source>
        <dbReference type="EMBL" id="KAL0298220.1"/>
    </source>
</evidence>
<organism evidence="1">
    <name type="scientific">Sesamum angustifolium</name>
    <dbReference type="NCBI Taxonomy" id="2727405"/>
    <lineage>
        <taxon>Eukaryota</taxon>
        <taxon>Viridiplantae</taxon>
        <taxon>Streptophyta</taxon>
        <taxon>Embryophyta</taxon>
        <taxon>Tracheophyta</taxon>
        <taxon>Spermatophyta</taxon>
        <taxon>Magnoliopsida</taxon>
        <taxon>eudicotyledons</taxon>
        <taxon>Gunneridae</taxon>
        <taxon>Pentapetalae</taxon>
        <taxon>asterids</taxon>
        <taxon>lamiids</taxon>
        <taxon>Lamiales</taxon>
        <taxon>Pedaliaceae</taxon>
        <taxon>Sesamum</taxon>
    </lineage>
</organism>
<proteinExistence type="predicted"/>
<protein>
    <submittedName>
        <fullName evidence="1">Uncharacterized protein</fullName>
    </submittedName>
</protein>
<accession>A0AAW2JU93</accession>
<dbReference type="AlphaFoldDB" id="A0AAW2JU93"/>
<sequence length="219" mass="25244">MSIVLDFENQTYVLDKSVPQTLLEGFLLGEHMMFEKFTECHEDNWKVRSIILGSMNNKIQKQYERYKDVWLIRHCMKELYAVPDWKIRYAMMKAFFGARMIEGSSIREHGVMMLSLVEKFKDPQPDFKRKKRKLIMNGLEKSLHELINMLVKYEAMIDESAMSVLVGEASASKAKDNVVGRETTKKDDMSSTAASTLSVPITPLDGVKESRRGFVNQGF</sequence>
<dbReference type="EMBL" id="JACGWK010000461">
    <property type="protein sequence ID" value="KAL0298220.1"/>
    <property type="molecule type" value="Genomic_DNA"/>
</dbReference>
<gene>
    <name evidence="1" type="ORF">Sangu_3153700</name>
</gene>
<reference evidence="1" key="1">
    <citation type="submission" date="2020-06" db="EMBL/GenBank/DDBJ databases">
        <authorList>
            <person name="Li T."/>
            <person name="Hu X."/>
            <person name="Zhang T."/>
            <person name="Song X."/>
            <person name="Zhang H."/>
            <person name="Dai N."/>
            <person name="Sheng W."/>
            <person name="Hou X."/>
            <person name="Wei L."/>
        </authorList>
    </citation>
    <scope>NUCLEOTIDE SEQUENCE</scope>
    <source>
        <strain evidence="1">G01</strain>
        <tissue evidence="1">Leaf</tissue>
    </source>
</reference>
<comment type="caution">
    <text evidence="1">The sequence shown here is derived from an EMBL/GenBank/DDBJ whole genome shotgun (WGS) entry which is preliminary data.</text>
</comment>